<comment type="caution">
    <text evidence="10">The sequence shown here is derived from an EMBL/GenBank/DDBJ whole genome shotgun (WGS) entry which is preliminary data.</text>
</comment>
<dbReference type="Proteomes" id="UP000789901">
    <property type="component" value="Unassembled WGS sequence"/>
</dbReference>
<dbReference type="CDD" id="cd22912">
    <property type="entry name" value="HFD_H4"/>
    <property type="match status" value="1"/>
</dbReference>
<keyword evidence="4 8" id="KW-0158">Chromosome</keyword>
<feature type="region of interest" description="Disordered" evidence="9">
    <location>
        <begin position="1"/>
        <end position="29"/>
    </location>
</feature>
<dbReference type="PANTHER" id="PTHR10484">
    <property type="entry name" value="HISTONE H4"/>
    <property type="match status" value="1"/>
</dbReference>
<comment type="subunit">
    <text evidence="8">The nucleosome is a histone octamer containing two molecules each of H2A, H2B, H3 and H4 assembled in one H3-H4 heterotetramer and two H2A-H2B heterodimers. The octamer wraps approximately 147 bp of DNA.</text>
</comment>
<dbReference type="PRINTS" id="PR00623">
    <property type="entry name" value="HISTONEH4"/>
</dbReference>
<keyword evidence="7 8" id="KW-0544">Nucleosome core</keyword>
<evidence type="ECO:0000256" key="6">
    <source>
        <dbReference type="ARBA" id="ARBA00023242"/>
    </source>
</evidence>
<dbReference type="Gene3D" id="1.10.20.10">
    <property type="entry name" value="Histone, subunit A"/>
    <property type="match status" value="1"/>
</dbReference>
<feature type="compositionally biased region" description="Basic and acidic residues" evidence="9">
    <location>
        <begin position="1"/>
        <end position="15"/>
    </location>
</feature>
<organism evidence="10 11">
    <name type="scientific">Gigaspora margarita</name>
    <dbReference type="NCBI Taxonomy" id="4874"/>
    <lineage>
        <taxon>Eukaryota</taxon>
        <taxon>Fungi</taxon>
        <taxon>Fungi incertae sedis</taxon>
        <taxon>Mucoromycota</taxon>
        <taxon>Glomeromycotina</taxon>
        <taxon>Glomeromycetes</taxon>
        <taxon>Diversisporales</taxon>
        <taxon>Gigasporaceae</taxon>
        <taxon>Gigaspora</taxon>
    </lineage>
</organism>
<comment type="subcellular location">
    <subcellularLocation>
        <location evidence="2">Chromosome</location>
    </subcellularLocation>
    <subcellularLocation>
        <location evidence="1">Nucleus</location>
    </subcellularLocation>
</comment>
<evidence type="ECO:0000256" key="1">
    <source>
        <dbReference type="ARBA" id="ARBA00004123"/>
    </source>
</evidence>
<comment type="similarity">
    <text evidence="3 8">Belongs to the histone H4 family.</text>
</comment>
<accession>A0ABN7W538</accession>
<sequence length="145" mass="16476">MPKVAIDGRGKDRKGLGKGLGKGGKVSAQRHRVSTRLNFVLEDYLKKKEGNNRAINITGITKPAIRRLARRGGVKRISADIYENARSALKDFLTDVLRDVVSYVEYERRKTVGVMEILLALKRRGRTMYGFDNQIRSGKLSHYHY</sequence>
<evidence type="ECO:0000256" key="5">
    <source>
        <dbReference type="ARBA" id="ARBA00023125"/>
    </source>
</evidence>
<evidence type="ECO:0000256" key="8">
    <source>
        <dbReference type="RuleBase" id="RU000528"/>
    </source>
</evidence>
<evidence type="ECO:0000256" key="9">
    <source>
        <dbReference type="SAM" id="MobiDB-lite"/>
    </source>
</evidence>
<evidence type="ECO:0000256" key="7">
    <source>
        <dbReference type="ARBA" id="ARBA00023269"/>
    </source>
</evidence>
<keyword evidence="11" id="KW-1185">Reference proteome</keyword>
<dbReference type="EMBL" id="CAJVQB010031062">
    <property type="protein sequence ID" value="CAG8816401.1"/>
    <property type="molecule type" value="Genomic_DNA"/>
</dbReference>
<comment type="function">
    <text evidence="8">Core component of nucleosome. Nucleosomes wrap and compact DNA into chromatin, limiting DNA accessibility to the cellular machineries which require DNA as a template. Histones thereby play a central role in transcription regulation, DNA repair, DNA replication and chromosomal stability. DNA accessibility is regulated via a complex set of post-translational modifications of histones, also called histone code, and nucleosome remodeling.</text>
</comment>
<dbReference type="InterPro" id="IPR001951">
    <property type="entry name" value="Histone_H4"/>
</dbReference>
<keyword evidence="6 8" id="KW-0539">Nucleus</keyword>
<evidence type="ECO:0000256" key="3">
    <source>
        <dbReference type="ARBA" id="ARBA00006564"/>
    </source>
</evidence>
<evidence type="ECO:0000256" key="2">
    <source>
        <dbReference type="ARBA" id="ARBA00004286"/>
    </source>
</evidence>
<dbReference type="SUPFAM" id="SSF47113">
    <property type="entry name" value="Histone-fold"/>
    <property type="match status" value="1"/>
</dbReference>
<dbReference type="SMART" id="SM00417">
    <property type="entry name" value="H4"/>
    <property type="match status" value="1"/>
</dbReference>
<gene>
    <name evidence="10" type="ORF">GMARGA_LOCUS26536</name>
</gene>
<name>A0ABN7W538_GIGMA</name>
<protein>
    <recommendedName>
        <fullName evidence="8">Histone H4</fullName>
    </recommendedName>
</protein>
<dbReference type="InterPro" id="IPR009072">
    <property type="entry name" value="Histone-fold"/>
</dbReference>
<keyword evidence="5 8" id="KW-0238">DNA-binding</keyword>
<evidence type="ECO:0000313" key="11">
    <source>
        <dbReference type="Proteomes" id="UP000789901"/>
    </source>
</evidence>
<evidence type="ECO:0000313" key="10">
    <source>
        <dbReference type="EMBL" id="CAG8816401.1"/>
    </source>
</evidence>
<proteinExistence type="inferred from homology"/>
<reference evidence="10 11" key="1">
    <citation type="submission" date="2021-06" db="EMBL/GenBank/DDBJ databases">
        <authorList>
            <person name="Kallberg Y."/>
            <person name="Tangrot J."/>
            <person name="Rosling A."/>
        </authorList>
    </citation>
    <scope>NUCLEOTIDE SEQUENCE [LARGE SCALE GENOMIC DNA]</scope>
    <source>
        <strain evidence="10 11">120-4 pot B 10/14</strain>
    </source>
</reference>
<evidence type="ECO:0000256" key="4">
    <source>
        <dbReference type="ARBA" id="ARBA00022454"/>
    </source>
</evidence>